<dbReference type="PANTHER" id="PTHR44196:SF1">
    <property type="entry name" value="DEHYDROGENASE_REDUCTASE SDR FAMILY MEMBER 7B"/>
    <property type="match status" value="1"/>
</dbReference>
<evidence type="ECO:0000256" key="1">
    <source>
        <dbReference type="ARBA" id="ARBA00006484"/>
    </source>
</evidence>
<dbReference type="STRING" id="28085.Lcin_3126"/>
<dbReference type="EMBL" id="LNXX01000047">
    <property type="protein sequence ID" value="KTC82056.1"/>
    <property type="molecule type" value="Genomic_DNA"/>
</dbReference>
<dbReference type="Pfam" id="PF00106">
    <property type="entry name" value="adh_short"/>
    <property type="match status" value="1"/>
</dbReference>
<dbReference type="AlphaFoldDB" id="A0A378IIT1"/>
<evidence type="ECO:0000313" key="4">
    <source>
        <dbReference type="EMBL" id="KTC82056.1"/>
    </source>
</evidence>
<evidence type="ECO:0000313" key="6">
    <source>
        <dbReference type="Proteomes" id="UP000054854"/>
    </source>
</evidence>
<dbReference type="InterPro" id="IPR036291">
    <property type="entry name" value="NAD(P)-bd_dom_sf"/>
</dbReference>
<name>A0A378IIT1_9GAMM</name>
<comment type="similarity">
    <text evidence="1 3">Belongs to the short-chain dehydrogenases/reductases (SDR) family.</text>
</comment>
<organism evidence="5 7">
    <name type="scientific">Legionella cincinnatiensis</name>
    <dbReference type="NCBI Taxonomy" id="28085"/>
    <lineage>
        <taxon>Bacteria</taxon>
        <taxon>Pseudomonadati</taxon>
        <taxon>Pseudomonadota</taxon>
        <taxon>Gammaproteobacteria</taxon>
        <taxon>Legionellales</taxon>
        <taxon>Legionellaceae</taxon>
        <taxon>Legionella</taxon>
    </lineage>
</organism>
<dbReference type="GO" id="GO:0016020">
    <property type="term" value="C:membrane"/>
    <property type="evidence" value="ECO:0007669"/>
    <property type="project" value="TreeGrafter"/>
</dbReference>
<dbReference type="Gene3D" id="3.40.50.720">
    <property type="entry name" value="NAD(P)-binding Rossmann-like Domain"/>
    <property type="match status" value="1"/>
</dbReference>
<dbReference type="Proteomes" id="UP000255316">
    <property type="component" value="Unassembled WGS sequence"/>
</dbReference>
<proteinExistence type="inferred from homology"/>
<reference evidence="4 6" key="1">
    <citation type="submission" date="2015-11" db="EMBL/GenBank/DDBJ databases">
        <title>Genomic analysis of 38 Legionella species identifies large and diverse effector repertoires.</title>
        <authorList>
            <person name="Burstein D."/>
            <person name="Amaro F."/>
            <person name="Zusman T."/>
            <person name="Lifshitz Z."/>
            <person name="Cohen O."/>
            <person name="Gilbert J.A."/>
            <person name="Pupko T."/>
            <person name="Shuman H.A."/>
            <person name="Segal G."/>
        </authorList>
    </citation>
    <scope>NUCLEOTIDE SEQUENCE [LARGE SCALE GENOMIC DNA]</scope>
    <source>
        <strain evidence="4 6">CDC#72-OH-14</strain>
    </source>
</reference>
<protein>
    <submittedName>
        <fullName evidence="5">Oxidoreductases, short-chain dehydrogenase/reductase family</fullName>
        <ecNumber evidence="5">1.-.-.-</ecNumber>
        <ecNumber evidence="5">1.1.1.62</ecNumber>
    </submittedName>
    <submittedName>
        <fullName evidence="4">Short chain dehydrogenase/reductase family oxidoreductase</fullName>
    </submittedName>
</protein>
<accession>A0A378IIT1</accession>
<dbReference type="GO" id="GO:0004303">
    <property type="term" value="F:estradiol 17-beta-dehydrogenase [NAD(P)+] activity"/>
    <property type="evidence" value="ECO:0007669"/>
    <property type="project" value="UniProtKB-EC"/>
</dbReference>
<dbReference type="SUPFAM" id="SSF51735">
    <property type="entry name" value="NAD(P)-binding Rossmann-fold domains"/>
    <property type="match status" value="1"/>
</dbReference>
<evidence type="ECO:0000256" key="3">
    <source>
        <dbReference type="RuleBase" id="RU000363"/>
    </source>
</evidence>
<dbReference type="RefSeq" id="WP_058466218.1">
    <property type="nucleotide sequence ID" value="NZ_CAAAHQ010000018.1"/>
</dbReference>
<keyword evidence="2 5" id="KW-0560">Oxidoreductase</keyword>
<dbReference type="OrthoDB" id="9806974at2"/>
<dbReference type="CDD" id="cd05233">
    <property type="entry name" value="SDR_c"/>
    <property type="match status" value="1"/>
</dbReference>
<dbReference type="EC" id="1.-.-.-" evidence="5"/>
<dbReference type="Proteomes" id="UP000054854">
    <property type="component" value="Unassembled WGS sequence"/>
</dbReference>
<evidence type="ECO:0000313" key="5">
    <source>
        <dbReference type="EMBL" id="STX34840.1"/>
    </source>
</evidence>
<evidence type="ECO:0000313" key="7">
    <source>
        <dbReference type="Proteomes" id="UP000255316"/>
    </source>
</evidence>
<dbReference type="EC" id="1.1.1.62" evidence="5"/>
<reference evidence="5 7" key="2">
    <citation type="submission" date="2018-06" db="EMBL/GenBank/DDBJ databases">
        <authorList>
            <consortium name="Pathogen Informatics"/>
            <person name="Doyle S."/>
        </authorList>
    </citation>
    <scope>NUCLEOTIDE SEQUENCE [LARGE SCALE GENOMIC DNA]</scope>
    <source>
        <strain evidence="5 7">NCTC12438</strain>
    </source>
</reference>
<evidence type="ECO:0000256" key="2">
    <source>
        <dbReference type="ARBA" id="ARBA00023002"/>
    </source>
</evidence>
<dbReference type="PRINTS" id="PR00080">
    <property type="entry name" value="SDRFAMILY"/>
</dbReference>
<gene>
    <name evidence="4" type="ORF">Lcin_3126</name>
    <name evidence="5" type="ORF">NCTC12438_01450</name>
</gene>
<sequence length="279" mass="31521">MKVAVITGAANGIGLALTQVHLQQGHFVVMVDKDSGKLKNEATRLLALFPEKILEVCCDVTKPNHVSQLAQQVQFELGRVDWIYNNAGIIGQLSPIWDLCPEHIQKVMDVNLFGMIHMIQAFMPFLFQQTFYSHIVNIASLYALCTGSQTPSYSMSKHAVLALSESLYFDLERMEKPVNISVVFPSFTDTALLSSNEHTPSQFQEMLKSLLSHSRPALDIAEYIIHEVEQKKFYIFPDKEVKGYCEERTKAMILQETPHVTNIEKLMSALIKRQSKNSS</sequence>
<dbReference type="EMBL" id="UGNX01000001">
    <property type="protein sequence ID" value="STX34840.1"/>
    <property type="molecule type" value="Genomic_DNA"/>
</dbReference>
<dbReference type="PANTHER" id="PTHR44196">
    <property type="entry name" value="DEHYDROGENASE/REDUCTASE SDR FAMILY MEMBER 7B"/>
    <property type="match status" value="1"/>
</dbReference>
<keyword evidence="6" id="KW-1185">Reference proteome</keyword>
<dbReference type="InterPro" id="IPR002347">
    <property type="entry name" value="SDR_fam"/>
</dbReference>
<dbReference type="PRINTS" id="PR00081">
    <property type="entry name" value="GDHRDH"/>
</dbReference>